<dbReference type="SUPFAM" id="SSF48163">
    <property type="entry name" value="An anticodon-binding domain of class I aminoacyl-tRNA synthetases"/>
    <property type="match status" value="1"/>
</dbReference>
<evidence type="ECO:0000256" key="3">
    <source>
        <dbReference type="ARBA" id="ARBA00022598"/>
    </source>
</evidence>
<dbReference type="InterPro" id="IPR010793">
    <property type="entry name" value="Ribosomal_mL37/mL65"/>
</dbReference>
<dbReference type="InterPro" id="IPR049940">
    <property type="entry name" value="GluQ/Sye"/>
</dbReference>
<keyword evidence="5" id="KW-0067">ATP-binding</keyword>
<evidence type="ECO:0000256" key="7">
    <source>
        <dbReference type="ARBA" id="ARBA00022980"/>
    </source>
</evidence>
<dbReference type="GO" id="GO:0005840">
    <property type="term" value="C:ribosome"/>
    <property type="evidence" value="ECO:0007669"/>
    <property type="project" value="UniProtKB-KW"/>
</dbReference>
<dbReference type="AlphaFoldDB" id="A0A1J1IDH7"/>
<accession>A0A1J1IDH7</accession>
<name>A0A1J1IDH7_9DIPT</name>
<feature type="domain" description="Glutamyl/glutaminyl-tRNA synthetase class Ib catalytic" evidence="11">
    <location>
        <begin position="592"/>
        <end position="747"/>
    </location>
</feature>
<dbReference type="GO" id="GO:0006424">
    <property type="term" value="P:glutamyl-tRNA aminoacylation"/>
    <property type="evidence" value="ECO:0007669"/>
    <property type="project" value="InterPro"/>
</dbReference>
<keyword evidence="3" id="KW-0436">Ligase</keyword>
<comment type="subcellular location">
    <subcellularLocation>
        <location evidence="1">Mitochondrion</location>
    </subcellularLocation>
</comment>
<dbReference type="Pfam" id="PF00749">
    <property type="entry name" value="tRNA-synt_1c"/>
    <property type="match status" value="1"/>
</dbReference>
<keyword evidence="14" id="KW-1185">Reference proteome</keyword>
<dbReference type="InterPro" id="IPR000924">
    <property type="entry name" value="Glu/Gln-tRNA-synth"/>
</dbReference>
<keyword evidence="7" id="KW-0689">Ribosomal protein</keyword>
<dbReference type="PRINTS" id="PR00987">
    <property type="entry name" value="TRNASYNTHGLU"/>
</dbReference>
<dbReference type="OrthoDB" id="6041973at2759"/>
<evidence type="ECO:0000256" key="2">
    <source>
        <dbReference type="ARBA" id="ARBA00007894"/>
    </source>
</evidence>
<dbReference type="InterPro" id="IPR020751">
    <property type="entry name" value="aa-tRNA-synth_I_codon-bd_sub2"/>
</dbReference>
<dbReference type="GO" id="GO:0003735">
    <property type="term" value="F:structural constituent of ribosome"/>
    <property type="evidence" value="ECO:0007669"/>
    <property type="project" value="InterPro"/>
</dbReference>
<dbReference type="InterPro" id="IPR008925">
    <property type="entry name" value="aa_tRNA-synth_I_cd-bd_sf"/>
</dbReference>
<dbReference type="GO" id="GO:0008270">
    <property type="term" value="F:zinc ion binding"/>
    <property type="evidence" value="ECO:0007669"/>
    <property type="project" value="InterPro"/>
</dbReference>
<dbReference type="Gene3D" id="1.10.10.350">
    <property type="match status" value="1"/>
</dbReference>
<dbReference type="PANTHER" id="PTHR43311:SF2">
    <property type="entry name" value="GLUTAMATE--TRNA LIGASE, MITOCHONDRIAL-RELATED"/>
    <property type="match status" value="1"/>
</dbReference>
<evidence type="ECO:0000256" key="10">
    <source>
        <dbReference type="ARBA" id="ARBA00023274"/>
    </source>
</evidence>
<dbReference type="InterPro" id="IPR001412">
    <property type="entry name" value="aa-tRNA-synth_I_CS"/>
</dbReference>
<dbReference type="EMBL" id="CVRI01000047">
    <property type="protein sequence ID" value="CRK97810.1"/>
    <property type="molecule type" value="Genomic_DNA"/>
</dbReference>
<dbReference type="GO" id="GO:0005739">
    <property type="term" value="C:mitochondrion"/>
    <property type="evidence" value="ECO:0007669"/>
    <property type="project" value="UniProtKB-SubCell"/>
</dbReference>
<dbReference type="InterPro" id="IPR033910">
    <property type="entry name" value="GluRS_core"/>
</dbReference>
<dbReference type="STRING" id="568069.A0A1J1IDH7"/>
<keyword evidence="10" id="KW-0687">Ribonucleoprotein</keyword>
<keyword evidence="6" id="KW-0648">Protein biosynthesis</keyword>
<dbReference type="GO" id="GO:1990904">
    <property type="term" value="C:ribonucleoprotein complex"/>
    <property type="evidence" value="ECO:0007669"/>
    <property type="project" value="UniProtKB-KW"/>
</dbReference>
<dbReference type="Pfam" id="PF07147">
    <property type="entry name" value="PDCD9"/>
    <property type="match status" value="1"/>
</dbReference>
<dbReference type="Gene3D" id="3.40.50.620">
    <property type="entry name" value="HUPs"/>
    <property type="match status" value="2"/>
</dbReference>
<protein>
    <submittedName>
        <fullName evidence="13">CLUMA_CG011186, isoform A</fullName>
    </submittedName>
</protein>
<dbReference type="SUPFAM" id="SSF52374">
    <property type="entry name" value="Nucleotidylyl transferase"/>
    <property type="match status" value="1"/>
</dbReference>
<evidence type="ECO:0000259" key="12">
    <source>
        <dbReference type="Pfam" id="PF19269"/>
    </source>
</evidence>
<gene>
    <name evidence="13" type="ORF">CLUMA_CG011186</name>
</gene>
<dbReference type="GO" id="GO:0005524">
    <property type="term" value="F:ATP binding"/>
    <property type="evidence" value="ECO:0007669"/>
    <property type="project" value="UniProtKB-KW"/>
</dbReference>
<keyword evidence="8" id="KW-0496">Mitochondrion</keyword>
<dbReference type="InterPro" id="IPR014729">
    <property type="entry name" value="Rossmann-like_a/b/a_fold"/>
</dbReference>
<dbReference type="InterPro" id="IPR045462">
    <property type="entry name" value="aa-tRNA-synth_I_cd-bd"/>
</dbReference>
<reference evidence="13 14" key="1">
    <citation type="submission" date="2015-04" db="EMBL/GenBank/DDBJ databases">
        <authorList>
            <person name="Syromyatnikov M.Y."/>
            <person name="Popov V.N."/>
        </authorList>
    </citation>
    <scope>NUCLEOTIDE SEQUENCE [LARGE SCALE GENOMIC DNA]</scope>
</reference>
<organism evidence="13 14">
    <name type="scientific">Clunio marinus</name>
    <dbReference type="NCBI Taxonomy" id="568069"/>
    <lineage>
        <taxon>Eukaryota</taxon>
        <taxon>Metazoa</taxon>
        <taxon>Ecdysozoa</taxon>
        <taxon>Arthropoda</taxon>
        <taxon>Hexapoda</taxon>
        <taxon>Insecta</taxon>
        <taxon>Pterygota</taxon>
        <taxon>Neoptera</taxon>
        <taxon>Endopterygota</taxon>
        <taxon>Diptera</taxon>
        <taxon>Nematocera</taxon>
        <taxon>Chironomoidea</taxon>
        <taxon>Chironomidae</taxon>
        <taxon>Clunio</taxon>
    </lineage>
</organism>
<evidence type="ECO:0000256" key="4">
    <source>
        <dbReference type="ARBA" id="ARBA00022741"/>
    </source>
</evidence>
<keyword evidence="4" id="KW-0547">Nucleotide-binding</keyword>
<evidence type="ECO:0000256" key="5">
    <source>
        <dbReference type="ARBA" id="ARBA00022840"/>
    </source>
</evidence>
<evidence type="ECO:0000256" key="9">
    <source>
        <dbReference type="ARBA" id="ARBA00023146"/>
    </source>
</evidence>
<evidence type="ECO:0000313" key="14">
    <source>
        <dbReference type="Proteomes" id="UP000183832"/>
    </source>
</evidence>
<evidence type="ECO:0000259" key="11">
    <source>
        <dbReference type="Pfam" id="PF00749"/>
    </source>
</evidence>
<evidence type="ECO:0000256" key="8">
    <source>
        <dbReference type="ARBA" id="ARBA00023128"/>
    </source>
</evidence>
<dbReference type="Pfam" id="PF19269">
    <property type="entry name" value="Anticodon_2"/>
    <property type="match status" value="1"/>
</dbReference>
<dbReference type="GO" id="GO:0004818">
    <property type="term" value="F:glutamate-tRNA ligase activity"/>
    <property type="evidence" value="ECO:0007669"/>
    <property type="project" value="TreeGrafter"/>
</dbReference>
<dbReference type="CDD" id="cd00808">
    <property type="entry name" value="GluRS_core"/>
    <property type="match status" value="1"/>
</dbReference>
<dbReference type="InterPro" id="IPR020058">
    <property type="entry name" value="Glu/Gln-tRNA-synth_Ib_cat-dom"/>
</dbReference>
<dbReference type="GO" id="GO:0000049">
    <property type="term" value="F:tRNA binding"/>
    <property type="evidence" value="ECO:0007669"/>
    <property type="project" value="InterPro"/>
</dbReference>
<proteinExistence type="inferred from homology"/>
<dbReference type="PANTHER" id="PTHR43311">
    <property type="entry name" value="GLUTAMATE--TRNA LIGASE"/>
    <property type="match status" value="1"/>
</dbReference>
<feature type="domain" description="Aminoacyl-tRNA synthetase class I anticodon-binding" evidence="12">
    <location>
        <begin position="881"/>
        <end position="999"/>
    </location>
</feature>
<evidence type="ECO:0000256" key="6">
    <source>
        <dbReference type="ARBA" id="ARBA00022917"/>
    </source>
</evidence>
<comment type="similarity">
    <text evidence="2">Belongs to the class-I aminoacyl-tRNA synthetase family. Glutamate--tRNA ligase type 1 subfamily.</text>
</comment>
<sequence>MLLHVSKLHYLRNSSIPRQLSTALQQQISENAETSEVVYPEILDQSLKARGARKTFEWHEKIKKIGTIEEKIIELNMPKYYGWKCLMLENKFYPYNTFPFFKYVTNTEFHEQPQTARNEKESKQIESYLTLMKSELQEAIEFEIDGYKRDFDIKDLKLTPQDIERAKTSGLVKQLNRILTNFLGADNQHLYEADIDIDPRHDAFWFVGGIDPPKNIVKQRENSAWLKEIADENIDRPFQYIGKPMLSLRHQFPLEPFEDVDFSAMNSLNKNIHSSDEFTMDPRTIGFFTDHRHGTTLPGFWPGNVREYGLITYQDRNVLLGRPETFGEEDNQETLHSVGIISSFAWTYAQACFQGFSTYNDMTYPLVTQTVVTNGQMWSFYKYQLNTTVTHTSPLEPNYRFNKCWGTKEMKLYDEIDEKGKLQGLNEEVLRNLIQFYINEPKERQHEMKPYLDEKEKKIADIEDVKRRDWLEKTFKYIMSNKPRQRLVPEIYAWEKIYKIDHKTRPLDRRLRFFELGINPFARRLNEHQPKYIPRHLRARGPHDRKIWEPTYYPLDNRMNIPREMSHSSFGAPRDKYAYTFDRKRKSYKEKEIRVRFAPSPTGFLHLGGLRTALFNYLFAKARNGKFILRIEDTDQTRLIEGAKEQLYKDLEWAGIIPDEGPAPVYGGNYGPYIQSERLDIYEDYVNKLLENGDAYHCFCSDRRLELLKKDAIKARQIPKYDNRCRDLTPKQIAEKIAKNDKYCIRALGWTPPHYGHLPLIMNADGSKLSKRQNDIKLEYYRSKGIFPQALVNYVTQAGGGFNRKPDEQLYSYEMKELTQLFDVTLINSNSSRLNPELLGKLNKHELLKHLENPITCKQIIDEVRSLIKNKYPLNADQLDLDDDHILNVLKWGSKHITSINELTGENLSFLWVLPKIAKDKEITLNADIIDELVEELKNENFSKQNLQTILKDFSSEKNLTFASFMKNLRSTLSGLKEGPGVAEIMEMLGRDTTLERIIRMKGKKHKNS</sequence>
<dbReference type="PROSITE" id="PS00178">
    <property type="entry name" value="AA_TRNA_LIGASE_I"/>
    <property type="match status" value="1"/>
</dbReference>
<dbReference type="Proteomes" id="UP000183832">
    <property type="component" value="Unassembled WGS sequence"/>
</dbReference>
<keyword evidence="9" id="KW-0030">Aminoacyl-tRNA synthetase</keyword>
<evidence type="ECO:0000256" key="1">
    <source>
        <dbReference type="ARBA" id="ARBA00004173"/>
    </source>
</evidence>
<evidence type="ECO:0000313" key="13">
    <source>
        <dbReference type="EMBL" id="CRK97810.1"/>
    </source>
</evidence>